<proteinExistence type="predicted"/>
<sequence>MASLVTPTNRTPSPFSFNSFIHSYSASKCPPHLHSPSLPCPTSEQCSSESNPDSSSLFSLSSHSYHLQPHSSYPLTQKLCYSLNKRPTYTTTSPSTLLSPTANGQAYNALPPKLFVSSLNPTTSPAFSHPIR</sequence>
<reference evidence="2" key="2">
    <citation type="submission" date="2020-07" db="EMBL/GenBank/DDBJ databases">
        <authorList>
            <person name="Vera ALvarez R."/>
            <person name="Arias-Moreno D.M."/>
            <person name="Jimenez-Jacinto V."/>
            <person name="Jimenez-Bremont J.F."/>
            <person name="Swaminathan K."/>
            <person name="Moose S.P."/>
            <person name="Guerrero-Gonzalez M.L."/>
            <person name="Marino-Ramirez L."/>
            <person name="Landsman D."/>
            <person name="Rodriguez-Kessler M."/>
            <person name="Delgado-Sanchez P."/>
        </authorList>
    </citation>
    <scope>NUCLEOTIDE SEQUENCE</scope>
    <source>
        <tissue evidence="2">Cladode</tissue>
    </source>
</reference>
<dbReference type="EMBL" id="GISG01281899">
    <property type="protein sequence ID" value="MBA4678973.1"/>
    <property type="molecule type" value="Transcribed_RNA"/>
</dbReference>
<evidence type="ECO:0000313" key="2">
    <source>
        <dbReference type="EMBL" id="MBA4678974.1"/>
    </source>
</evidence>
<feature type="region of interest" description="Disordered" evidence="1">
    <location>
        <begin position="29"/>
        <end position="60"/>
    </location>
</feature>
<dbReference type="EMBL" id="GISG01281900">
    <property type="protein sequence ID" value="MBA4678974.1"/>
    <property type="molecule type" value="Transcribed_RNA"/>
</dbReference>
<protein>
    <submittedName>
        <fullName evidence="2">Uncharacterized protein</fullName>
    </submittedName>
</protein>
<name>A0A7C9AY46_OPUST</name>
<reference evidence="2" key="1">
    <citation type="journal article" date="2013" name="J. Plant Res.">
        <title>Effect of fungi and light on seed germination of three Opuntia species from semiarid lands of central Mexico.</title>
        <authorList>
            <person name="Delgado-Sanchez P."/>
            <person name="Jimenez-Bremont J.F."/>
            <person name="Guerrero-Gonzalez Mde L."/>
            <person name="Flores J."/>
        </authorList>
    </citation>
    <scope>NUCLEOTIDE SEQUENCE</scope>
    <source>
        <tissue evidence="2">Cladode</tissue>
    </source>
</reference>
<dbReference type="AlphaFoldDB" id="A0A7C9AY46"/>
<evidence type="ECO:0000256" key="1">
    <source>
        <dbReference type="SAM" id="MobiDB-lite"/>
    </source>
</evidence>
<accession>A0A7C9AY46</accession>
<dbReference type="EMBL" id="GISG01281898">
    <property type="protein sequence ID" value="MBA4678972.1"/>
    <property type="molecule type" value="Transcribed_RNA"/>
</dbReference>
<organism evidence="2">
    <name type="scientific">Opuntia streptacantha</name>
    <name type="common">Prickly pear cactus</name>
    <name type="synonym">Opuntia cardona</name>
    <dbReference type="NCBI Taxonomy" id="393608"/>
    <lineage>
        <taxon>Eukaryota</taxon>
        <taxon>Viridiplantae</taxon>
        <taxon>Streptophyta</taxon>
        <taxon>Embryophyta</taxon>
        <taxon>Tracheophyta</taxon>
        <taxon>Spermatophyta</taxon>
        <taxon>Magnoliopsida</taxon>
        <taxon>eudicotyledons</taxon>
        <taxon>Gunneridae</taxon>
        <taxon>Pentapetalae</taxon>
        <taxon>Caryophyllales</taxon>
        <taxon>Cactineae</taxon>
        <taxon>Cactaceae</taxon>
        <taxon>Opuntioideae</taxon>
        <taxon>Opuntia</taxon>
    </lineage>
</organism>